<accession>A0A9Q3CJU7</accession>
<evidence type="ECO:0000313" key="10">
    <source>
        <dbReference type="Proteomes" id="UP000765509"/>
    </source>
</evidence>
<evidence type="ECO:0000313" key="9">
    <source>
        <dbReference type="EMBL" id="MBW0486659.1"/>
    </source>
</evidence>
<dbReference type="OrthoDB" id="2677917at2759"/>
<evidence type="ECO:0000256" key="2">
    <source>
        <dbReference type="ARBA" id="ARBA00022723"/>
    </source>
</evidence>
<keyword evidence="6" id="KW-0539">Nucleus</keyword>
<dbReference type="PANTHER" id="PTHR46481:SF10">
    <property type="entry name" value="ZINC FINGER BED DOMAIN-CONTAINING PROTEIN 39"/>
    <property type="match status" value="1"/>
</dbReference>
<comment type="subcellular location">
    <subcellularLocation>
        <location evidence="1">Nucleus</location>
    </subcellularLocation>
</comment>
<dbReference type="GO" id="GO:0005634">
    <property type="term" value="C:nucleus"/>
    <property type="evidence" value="ECO:0007669"/>
    <property type="project" value="UniProtKB-SubCell"/>
</dbReference>
<dbReference type="Pfam" id="PF05699">
    <property type="entry name" value="Dimer_Tnp_hAT"/>
    <property type="match status" value="1"/>
</dbReference>
<evidence type="ECO:0000256" key="4">
    <source>
        <dbReference type="ARBA" id="ARBA00022833"/>
    </source>
</evidence>
<evidence type="ECO:0000256" key="5">
    <source>
        <dbReference type="ARBA" id="ARBA00023125"/>
    </source>
</evidence>
<dbReference type="PANTHER" id="PTHR46481">
    <property type="entry name" value="ZINC FINGER BED DOMAIN-CONTAINING PROTEIN 4"/>
    <property type="match status" value="1"/>
</dbReference>
<evidence type="ECO:0008006" key="11">
    <source>
        <dbReference type="Google" id="ProtNLM"/>
    </source>
</evidence>
<feature type="domain" description="HAT C-terminal dimerisation" evidence="7">
    <location>
        <begin position="509"/>
        <end position="583"/>
    </location>
</feature>
<keyword evidence="5" id="KW-0238">DNA-binding</keyword>
<evidence type="ECO:0000256" key="6">
    <source>
        <dbReference type="ARBA" id="ARBA00023242"/>
    </source>
</evidence>
<keyword evidence="10" id="KW-1185">Reference proteome</keyword>
<evidence type="ECO:0000256" key="3">
    <source>
        <dbReference type="ARBA" id="ARBA00022771"/>
    </source>
</evidence>
<reference evidence="9" key="1">
    <citation type="submission" date="2021-03" db="EMBL/GenBank/DDBJ databases">
        <title>Draft genome sequence of rust myrtle Austropuccinia psidii MF-1, a brazilian biotype.</title>
        <authorList>
            <person name="Quecine M.C."/>
            <person name="Pachon D.M.R."/>
            <person name="Bonatelli M.L."/>
            <person name="Correr F.H."/>
            <person name="Franceschini L.M."/>
            <person name="Leite T.F."/>
            <person name="Margarido G.R.A."/>
            <person name="Almeida C.A."/>
            <person name="Ferrarezi J.A."/>
            <person name="Labate C.A."/>
        </authorList>
    </citation>
    <scope>NUCLEOTIDE SEQUENCE</scope>
    <source>
        <strain evidence="9">MF-1</strain>
    </source>
</reference>
<organism evidence="9 10">
    <name type="scientific">Austropuccinia psidii MF-1</name>
    <dbReference type="NCBI Taxonomy" id="1389203"/>
    <lineage>
        <taxon>Eukaryota</taxon>
        <taxon>Fungi</taxon>
        <taxon>Dikarya</taxon>
        <taxon>Basidiomycota</taxon>
        <taxon>Pucciniomycotina</taxon>
        <taxon>Pucciniomycetes</taxon>
        <taxon>Pucciniales</taxon>
        <taxon>Sphaerophragmiaceae</taxon>
        <taxon>Austropuccinia</taxon>
    </lineage>
</organism>
<evidence type="ECO:0000256" key="1">
    <source>
        <dbReference type="ARBA" id="ARBA00004123"/>
    </source>
</evidence>
<evidence type="ECO:0000259" key="7">
    <source>
        <dbReference type="Pfam" id="PF05699"/>
    </source>
</evidence>
<dbReference type="EMBL" id="AVOT02008758">
    <property type="protein sequence ID" value="MBW0486659.1"/>
    <property type="molecule type" value="Genomic_DNA"/>
</dbReference>
<keyword evidence="3" id="KW-0863">Zinc-finger</keyword>
<gene>
    <name evidence="9" type="ORF">O181_026374</name>
</gene>
<feature type="domain" description="hAT-like transposase RNase-H fold" evidence="8">
    <location>
        <begin position="369"/>
        <end position="441"/>
    </location>
</feature>
<keyword evidence="4" id="KW-0862">Zinc</keyword>
<dbReference type="InterPro" id="IPR008906">
    <property type="entry name" value="HATC_C_dom"/>
</dbReference>
<comment type="caution">
    <text evidence="9">The sequence shown here is derived from an EMBL/GenBank/DDBJ whole genome shotgun (WGS) entry which is preliminary data.</text>
</comment>
<name>A0A9Q3CJU7_9BASI</name>
<dbReference type="GO" id="GO:0046983">
    <property type="term" value="F:protein dimerization activity"/>
    <property type="evidence" value="ECO:0007669"/>
    <property type="project" value="InterPro"/>
</dbReference>
<keyword evidence="2" id="KW-0479">Metal-binding</keyword>
<evidence type="ECO:0000259" key="8">
    <source>
        <dbReference type="Pfam" id="PF14372"/>
    </source>
</evidence>
<dbReference type="GO" id="GO:0003677">
    <property type="term" value="F:DNA binding"/>
    <property type="evidence" value="ECO:0007669"/>
    <property type="project" value="UniProtKB-KW"/>
</dbReference>
<protein>
    <recommendedName>
        <fullName evidence="11">HAT C-terminal dimerisation domain-containing protein</fullName>
    </recommendedName>
</protein>
<proteinExistence type="predicted"/>
<sequence>MTDHLTGLHLIKNPNKISSEPQESIDKFLKSQPRKKVLSLETLKTALVYFISECDLPISITESSAFQSLLELCNPSALNLMVRRTALTAHLSHMFFFHQEHIRKLLLVNGRFISFTTDTWTSPNVTAFIAVTAHFMDEDYKLTSLLLGLCEIIGDHSGASLAKAFVNIISRYNLNQHIVCITTDNASVNNRMNQEIQSLCPTYTADTQAIGCMAHTIHLAARDGLNALGNTESDALDSSIASDPMAITNLVSPPDGLNLKYDSIITRIGRLASYLHQSPQRREKFITTVKLVYDDSRPTHATMLLSHVPTRWNSTYDMLNRALTLKEAYNQFTSSANLASYQLTVLEWDKVRVMVDFLHPLYEATQIICGEDYPTINHALPLYIMLLKRISEASNQYDIAPMEEAISAMQQKLSKYLQLLLQKTPVICASILDPRFKLKFFIVHEATLARFGTTANQCLLCFKEQAKKHFKYPPDNSSKQIIINKHSAVGSFDDMYPSSSLEDNTLKTELDRFLAEPPEPKTTDILLFWKSRTEIFPTLSQMAYQYLAIPATSAPSERVFSGGRKILSYQRSSLSTMHVEQIFTQRLKSNETGRYSIRRVEQCARWNDAWAEDYPTEPLSLAPSDEGVEARQIS</sequence>
<dbReference type="InterPro" id="IPR052035">
    <property type="entry name" value="ZnF_BED_domain_contain"/>
</dbReference>
<dbReference type="GO" id="GO:0008270">
    <property type="term" value="F:zinc ion binding"/>
    <property type="evidence" value="ECO:0007669"/>
    <property type="project" value="UniProtKB-KW"/>
</dbReference>
<dbReference type="SUPFAM" id="SSF53098">
    <property type="entry name" value="Ribonuclease H-like"/>
    <property type="match status" value="1"/>
</dbReference>
<dbReference type="InterPro" id="IPR025525">
    <property type="entry name" value="hAT-like_transposase_RNase-H"/>
</dbReference>
<dbReference type="AlphaFoldDB" id="A0A9Q3CJU7"/>
<dbReference type="InterPro" id="IPR012337">
    <property type="entry name" value="RNaseH-like_sf"/>
</dbReference>
<dbReference type="Pfam" id="PF14372">
    <property type="entry name" value="hAT-like_RNase-H"/>
    <property type="match status" value="1"/>
</dbReference>
<dbReference type="Proteomes" id="UP000765509">
    <property type="component" value="Unassembled WGS sequence"/>
</dbReference>